<dbReference type="EMBL" id="VYZN01000015">
    <property type="protein sequence ID" value="KAE9538824.1"/>
    <property type="molecule type" value="Genomic_DNA"/>
</dbReference>
<proteinExistence type="predicted"/>
<dbReference type="AlphaFoldDB" id="A0A6G0TUB8"/>
<organism evidence="1 2">
    <name type="scientific">Aphis glycines</name>
    <name type="common">Soybean aphid</name>
    <dbReference type="NCBI Taxonomy" id="307491"/>
    <lineage>
        <taxon>Eukaryota</taxon>
        <taxon>Metazoa</taxon>
        <taxon>Ecdysozoa</taxon>
        <taxon>Arthropoda</taxon>
        <taxon>Hexapoda</taxon>
        <taxon>Insecta</taxon>
        <taxon>Pterygota</taxon>
        <taxon>Neoptera</taxon>
        <taxon>Paraneoptera</taxon>
        <taxon>Hemiptera</taxon>
        <taxon>Sternorrhyncha</taxon>
        <taxon>Aphidomorpha</taxon>
        <taxon>Aphidoidea</taxon>
        <taxon>Aphididae</taxon>
        <taxon>Aphidini</taxon>
        <taxon>Aphis</taxon>
        <taxon>Aphis</taxon>
    </lineage>
</organism>
<keyword evidence="2" id="KW-1185">Reference proteome</keyword>
<evidence type="ECO:0000313" key="2">
    <source>
        <dbReference type="Proteomes" id="UP000475862"/>
    </source>
</evidence>
<protein>
    <submittedName>
        <fullName evidence="1">Uncharacterized protein</fullName>
    </submittedName>
</protein>
<comment type="caution">
    <text evidence="1">The sequence shown here is derived from an EMBL/GenBank/DDBJ whole genome shotgun (WGS) entry which is preliminary data.</text>
</comment>
<accession>A0A6G0TUB8</accession>
<dbReference type="Proteomes" id="UP000475862">
    <property type="component" value="Unassembled WGS sequence"/>
</dbReference>
<sequence length="260" mass="28385">MSSKVNSAGTCLYPLFSLVAHASDMKEKSSAKEKNEETVIWWQDSRELLWMSKAWFHRDMHRRLDSVHSSDNSSLSSSWFFTSCAHSYASIGSALSGFGMSCSSSTLNLRSMACFHRSKPPIKSLFLSMYVAPSSSKASIFSLRQQEIGDFVVAFIASDHQARVTVTCPSKHAARNGVEFVLVVEFTMASSRINSFTMFRCPAAAAHHSGGAPSIVSPSNITWPCLQAISNGVAPVVVVFNSLAFSIADLPSNSNCKQTY</sequence>
<reference evidence="1 2" key="1">
    <citation type="submission" date="2019-08" db="EMBL/GenBank/DDBJ databases">
        <title>The genome of the soybean aphid Biotype 1, its phylome, world population structure and adaptation to the North American continent.</title>
        <authorList>
            <person name="Giordano R."/>
            <person name="Donthu R.K."/>
            <person name="Hernandez A.G."/>
            <person name="Wright C.L."/>
            <person name="Zimin A.V."/>
        </authorList>
    </citation>
    <scope>NUCLEOTIDE SEQUENCE [LARGE SCALE GENOMIC DNA]</scope>
    <source>
        <tissue evidence="1">Whole aphids</tissue>
    </source>
</reference>
<name>A0A6G0TUB8_APHGL</name>
<evidence type="ECO:0000313" key="1">
    <source>
        <dbReference type="EMBL" id="KAE9538824.1"/>
    </source>
</evidence>
<gene>
    <name evidence="1" type="ORF">AGLY_005406</name>
</gene>